<feature type="transmembrane region" description="Helical" evidence="6">
    <location>
        <begin position="57"/>
        <end position="74"/>
    </location>
</feature>
<dbReference type="InterPro" id="IPR020846">
    <property type="entry name" value="MFS_dom"/>
</dbReference>
<reference evidence="8 9" key="1">
    <citation type="submission" date="2024-09" db="EMBL/GenBank/DDBJ databases">
        <title>Rethinking Asexuality: The Enigmatic Case of Functional Sexual Genes in Lepraria (Stereocaulaceae).</title>
        <authorList>
            <person name="Doellman M."/>
            <person name="Sun Y."/>
            <person name="Barcenas-Pena A."/>
            <person name="Lumbsch H.T."/>
            <person name="Grewe F."/>
        </authorList>
    </citation>
    <scope>NUCLEOTIDE SEQUENCE [LARGE SCALE GENOMIC DNA]</scope>
    <source>
        <strain evidence="8 9">Mercado 3170</strain>
    </source>
</reference>
<feature type="transmembrane region" description="Helical" evidence="6">
    <location>
        <begin position="183"/>
        <end position="203"/>
    </location>
</feature>
<feature type="transmembrane region" description="Helical" evidence="6">
    <location>
        <begin position="114"/>
        <end position="135"/>
    </location>
</feature>
<sequence>MLFGIGSGKLHIGRRVQLVIWLQIMQEWIGIAGVTIYQPTIFRIAGISNADSEWVSGLNNTIYMLSTLICVFTLDRIGRRWTLYWGSVVMGMCMFLAGAFSRLGTEYTGATAKLYGGVAVFFVYLFTATFGASWLTVPWLYPAEIFPLEVRARGNAWGVVGWSIGNGWLTLLCPVMFDAMEEKALYIFGICNILTLPMVYCLYPETNQRTLEEINLIFTSDSIWTWEAERSLRMLKERNAELVEAAEQARMIDHHDRNSGSVIGDGGEKVADVEMKRLGGTEEGHWLLEDDEM</sequence>
<name>A0ABR4A8C1_9LECA</name>
<dbReference type="PANTHER" id="PTHR48022:SF78">
    <property type="entry name" value="MONOSACCHARIDE TRANSPORTER, PUTATIVE (AFU_ORTHOLOGUE AFUA_2G02110)-RELATED"/>
    <property type="match status" value="1"/>
</dbReference>
<organism evidence="8 9">
    <name type="scientific">Stereocaulon virgatum</name>
    <dbReference type="NCBI Taxonomy" id="373712"/>
    <lineage>
        <taxon>Eukaryota</taxon>
        <taxon>Fungi</taxon>
        <taxon>Dikarya</taxon>
        <taxon>Ascomycota</taxon>
        <taxon>Pezizomycotina</taxon>
        <taxon>Lecanoromycetes</taxon>
        <taxon>OSLEUM clade</taxon>
        <taxon>Lecanoromycetidae</taxon>
        <taxon>Lecanorales</taxon>
        <taxon>Lecanorineae</taxon>
        <taxon>Stereocaulaceae</taxon>
        <taxon>Stereocaulon</taxon>
    </lineage>
</organism>
<comment type="caution">
    <text evidence="8">The sequence shown here is derived from an EMBL/GenBank/DDBJ whole genome shotgun (WGS) entry which is preliminary data.</text>
</comment>
<gene>
    <name evidence="8" type="ORF">N7G274_005538</name>
</gene>
<dbReference type="EMBL" id="JBEFKJ010000016">
    <property type="protein sequence ID" value="KAL2041754.1"/>
    <property type="molecule type" value="Genomic_DNA"/>
</dbReference>
<feature type="domain" description="Major facilitator superfamily (MFS) profile" evidence="7">
    <location>
        <begin position="1"/>
        <end position="207"/>
    </location>
</feature>
<evidence type="ECO:0000256" key="5">
    <source>
        <dbReference type="ARBA" id="ARBA00023136"/>
    </source>
</evidence>
<dbReference type="InterPro" id="IPR050360">
    <property type="entry name" value="MFS_Sugar_Transporters"/>
</dbReference>
<dbReference type="InterPro" id="IPR005828">
    <property type="entry name" value="MFS_sugar_transport-like"/>
</dbReference>
<feature type="transmembrane region" description="Helical" evidence="6">
    <location>
        <begin position="18"/>
        <end position="37"/>
    </location>
</feature>
<dbReference type="Proteomes" id="UP001590950">
    <property type="component" value="Unassembled WGS sequence"/>
</dbReference>
<accession>A0ABR4A8C1</accession>
<proteinExistence type="inferred from homology"/>
<dbReference type="PANTHER" id="PTHR48022">
    <property type="entry name" value="PLASTIDIC GLUCOSE TRANSPORTER 4"/>
    <property type="match status" value="1"/>
</dbReference>
<protein>
    <recommendedName>
        <fullName evidence="7">Major facilitator superfamily (MFS) profile domain-containing protein</fullName>
    </recommendedName>
</protein>
<dbReference type="InterPro" id="IPR036259">
    <property type="entry name" value="MFS_trans_sf"/>
</dbReference>
<feature type="transmembrane region" description="Helical" evidence="6">
    <location>
        <begin position="81"/>
        <end position="102"/>
    </location>
</feature>
<evidence type="ECO:0000256" key="3">
    <source>
        <dbReference type="ARBA" id="ARBA00022692"/>
    </source>
</evidence>
<evidence type="ECO:0000256" key="1">
    <source>
        <dbReference type="ARBA" id="ARBA00004141"/>
    </source>
</evidence>
<evidence type="ECO:0000313" key="9">
    <source>
        <dbReference type="Proteomes" id="UP001590950"/>
    </source>
</evidence>
<comment type="subcellular location">
    <subcellularLocation>
        <location evidence="1">Membrane</location>
        <topology evidence="1">Multi-pass membrane protein</topology>
    </subcellularLocation>
</comment>
<keyword evidence="9" id="KW-1185">Reference proteome</keyword>
<keyword evidence="3 6" id="KW-0812">Transmembrane</keyword>
<evidence type="ECO:0000256" key="4">
    <source>
        <dbReference type="ARBA" id="ARBA00022989"/>
    </source>
</evidence>
<keyword evidence="5 6" id="KW-0472">Membrane</keyword>
<dbReference type="SUPFAM" id="SSF103473">
    <property type="entry name" value="MFS general substrate transporter"/>
    <property type="match status" value="1"/>
</dbReference>
<dbReference type="Gene3D" id="1.20.1250.20">
    <property type="entry name" value="MFS general substrate transporter like domains"/>
    <property type="match status" value="1"/>
</dbReference>
<evidence type="ECO:0000259" key="7">
    <source>
        <dbReference type="PROSITE" id="PS50850"/>
    </source>
</evidence>
<feature type="transmembrane region" description="Helical" evidence="6">
    <location>
        <begin position="156"/>
        <end position="177"/>
    </location>
</feature>
<dbReference type="Pfam" id="PF00083">
    <property type="entry name" value="Sugar_tr"/>
    <property type="match status" value="1"/>
</dbReference>
<evidence type="ECO:0000256" key="2">
    <source>
        <dbReference type="ARBA" id="ARBA00010992"/>
    </source>
</evidence>
<comment type="similarity">
    <text evidence="2">Belongs to the major facilitator superfamily. Sugar transporter (TC 2.A.1.1) family.</text>
</comment>
<dbReference type="PROSITE" id="PS50850">
    <property type="entry name" value="MFS"/>
    <property type="match status" value="1"/>
</dbReference>
<keyword evidence="4 6" id="KW-1133">Transmembrane helix</keyword>
<evidence type="ECO:0000313" key="8">
    <source>
        <dbReference type="EMBL" id="KAL2041754.1"/>
    </source>
</evidence>
<evidence type="ECO:0000256" key="6">
    <source>
        <dbReference type="SAM" id="Phobius"/>
    </source>
</evidence>